<proteinExistence type="predicted"/>
<name>A0A087M2C6_9HYPH</name>
<comment type="caution">
    <text evidence="1">The sequence shown here is derived from an EMBL/GenBank/DDBJ whole genome shotgun (WGS) entry which is preliminary data.</text>
</comment>
<gene>
    <name evidence="1" type="ORF">JP75_11825</name>
</gene>
<dbReference type="OrthoDB" id="8455089at2"/>
<evidence type="ECO:0000313" key="1">
    <source>
        <dbReference type="EMBL" id="KFL31029.1"/>
    </source>
</evidence>
<dbReference type="AlphaFoldDB" id="A0A087M2C6"/>
<organism evidence="1 2">
    <name type="scientific">Devosia riboflavina</name>
    <dbReference type="NCBI Taxonomy" id="46914"/>
    <lineage>
        <taxon>Bacteria</taxon>
        <taxon>Pseudomonadati</taxon>
        <taxon>Pseudomonadota</taxon>
        <taxon>Alphaproteobacteria</taxon>
        <taxon>Hyphomicrobiales</taxon>
        <taxon>Devosiaceae</taxon>
        <taxon>Devosia</taxon>
    </lineage>
</organism>
<dbReference type="EMBL" id="JQGC01000009">
    <property type="protein sequence ID" value="KFL31029.1"/>
    <property type="molecule type" value="Genomic_DNA"/>
</dbReference>
<accession>A0A087M2C6</accession>
<keyword evidence="2" id="KW-1185">Reference proteome</keyword>
<dbReference type="RefSeq" id="WP_084587626.1">
    <property type="nucleotide sequence ID" value="NZ_JQGC01000009.1"/>
</dbReference>
<dbReference type="Proteomes" id="UP000028981">
    <property type="component" value="Unassembled WGS sequence"/>
</dbReference>
<reference evidence="1 2" key="1">
    <citation type="submission" date="2014-08" db="EMBL/GenBank/DDBJ databases">
        <authorList>
            <person name="Hassan Y.I."/>
            <person name="Lepp D."/>
            <person name="Zhou T."/>
        </authorList>
    </citation>
    <scope>NUCLEOTIDE SEQUENCE [LARGE SCALE GENOMIC DNA]</scope>
    <source>
        <strain evidence="1 2">IFO13584</strain>
    </source>
</reference>
<protein>
    <submittedName>
        <fullName evidence="1">Uncharacterized protein</fullName>
    </submittedName>
</protein>
<evidence type="ECO:0000313" key="2">
    <source>
        <dbReference type="Proteomes" id="UP000028981"/>
    </source>
</evidence>
<sequence>MNSWVIAAAILIGSAMVAGAVLLRPSPFQECVGIVSADIFHQNLTATLDPRDVEVEAAKVCSGAAL</sequence>
<dbReference type="STRING" id="46914.JP75_11825"/>